<dbReference type="PANTHER" id="PTHR48051:SF1">
    <property type="entry name" value="RAS SUPPRESSOR PROTEIN 1"/>
    <property type="match status" value="1"/>
</dbReference>
<keyword evidence="5" id="KW-1185">Reference proteome</keyword>
<dbReference type="Pfam" id="PF13855">
    <property type="entry name" value="LRR_8"/>
    <property type="match status" value="1"/>
</dbReference>
<keyword evidence="1" id="KW-0433">Leucine-rich repeat</keyword>
<proteinExistence type="predicted"/>
<reference evidence="4 5" key="1">
    <citation type="submission" date="2015-08" db="EMBL/GenBank/DDBJ databases">
        <title>Ancestral chromatin configuration constrains chromatin evolution on differentiating sex chromosomes in Drosophila.</title>
        <authorList>
            <person name="Zhou Q."/>
            <person name="Bachtrog D."/>
        </authorList>
    </citation>
    <scope>NUCLEOTIDE SEQUENCE [LARGE SCALE GENOMIC DNA]</scope>
    <source>
        <tissue evidence="4">Whole larvae</tissue>
    </source>
</reference>
<dbReference type="OMA" id="MEFAGLQ"/>
<dbReference type="Proteomes" id="UP000494163">
    <property type="component" value="Chromosome 2R"/>
</dbReference>
<evidence type="ECO:0000313" key="5">
    <source>
        <dbReference type="Proteomes" id="UP000494163"/>
    </source>
</evidence>
<protein>
    <submittedName>
        <fullName evidence="4">CG3494</fullName>
    </submittedName>
</protein>
<dbReference type="Gene3D" id="3.80.10.10">
    <property type="entry name" value="Ribonuclease Inhibitor"/>
    <property type="match status" value="1"/>
</dbReference>
<evidence type="ECO:0000256" key="3">
    <source>
        <dbReference type="SAM" id="MobiDB-lite"/>
    </source>
</evidence>
<gene>
    <name evidence="4" type="ORF">Dbus_chr2Rg1476</name>
</gene>
<dbReference type="InterPro" id="IPR003591">
    <property type="entry name" value="Leu-rich_rpt_typical-subtyp"/>
</dbReference>
<dbReference type="PANTHER" id="PTHR48051">
    <property type="match status" value="1"/>
</dbReference>
<organism evidence="4 5">
    <name type="scientific">Drosophila busckii</name>
    <name type="common">Fruit fly</name>
    <dbReference type="NCBI Taxonomy" id="30019"/>
    <lineage>
        <taxon>Eukaryota</taxon>
        <taxon>Metazoa</taxon>
        <taxon>Ecdysozoa</taxon>
        <taxon>Arthropoda</taxon>
        <taxon>Hexapoda</taxon>
        <taxon>Insecta</taxon>
        <taxon>Pterygota</taxon>
        <taxon>Neoptera</taxon>
        <taxon>Endopterygota</taxon>
        <taxon>Diptera</taxon>
        <taxon>Brachycera</taxon>
        <taxon>Muscomorpha</taxon>
        <taxon>Ephydroidea</taxon>
        <taxon>Drosophilidae</taxon>
        <taxon>Drosophila</taxon>
    </lineage>
</organism>
<dbReference type="InterPro" id="IPR032675">
    <property type="entry name" value="LRR_dom_sf"/>
</dbReference>
<dbReference type="InterPro" id="IPR001611">
    <property type="entry name" value="Leu-rich_rpt"/>
</dbReference>
<dbReference type="STRING" id="30019.A0A0M4EH90"/>
<dbReference type="AlphaFoldDB" id="A0A0M4EH90"/>
<dbReference type="EMBL" id="CP012524">
    <property type="protein sequence ID" value="ALC41897.1"/>
    <property type="molecule type" value="Genomic_DNA"/>
</dbReference>
<evidence type="ECO:0000256" key="2">
    <source>
        <dbReference type="ARBA" id="ARBA00022737"/>
    </source>
</evidence>
<dbReference type="SMART" id="SM00364">
    <property type="entry name" value="LRR_BAC"/>
    <property type="match status" value="3"/>
</dbReference>
<dbReference type="PROSITE" id="PS51450">
    <property type="entry name" value="LRR"/>
    <property type="match status" value="2"/>
</dbReference>
<dbReference type="SMART" id="SM00369">
    <property type="entry name" value="LRR_TYP"/>
    <property type="match status" value="5"/>
</dbReference>
<evidence type="ECO:0000313" key="4">
    <source>
        <dbReference type="EMBL" id="ALC41897.1"/>
    </source>
</evidence>
<dbReference type="GO" id="GO:0005737">
    <property type="term" value="C:cytoplasm"/>
    <property type="evidence" value="ECO:0007669"/>
    <property type="project" value="TreeGrafter"/>
</dbReference>
<dbReference type="OrthoDB" id="660555at2759"/>
<dbReference type="FunFam" id="3.80.10.10:FF:000193">
    <property type="entry name" value="Leucine-rich repeat-containing protein 40"/>
    <property type="match status" value="1"/>
</dbReference>
<dbReference type="InterPro" id="IPR050216">
    <property type="entry name" value="LRR_domain-containing"/>
</dbReference>
<dbReference type="SUPFAM" id="SSF52058">
    <property type="entry name" value="L domain-like"/>
    <property type="match status" value="1"/>
</dbReference>
<dbReference type="Pfam" id="PF00560">
    <property type="entry name" value="LRR_1"/>
    <property type="match status" value="1"/>
</dbReference>
<name>A0A0M4EH90_DROBS</name>
<accession>A0A0M4EH90</accession>
<feature type="region of interest" description="Disordered" evidence="3">
    <location>
        <begin position="1"/>
        <end position="32"/>
    </location>
</feature>
<evidence type="ECO:0000256" key="1">
    <source>
        <dbReference type="ARBA" id="ARBA00022614"/>
    </source>
</evidence>
<sequence>MVGDGLNSPRVQGGKENTPGGEEDAAYGKPFPDKYSMRNTRSLTVHNAALTQVPIEVFEVACNEFVNIVDLTNNMLTQLPEGLKLLHELLTELTLSRNQLSFVPSYISQFSRLQALNLSCNLLSELPMELAGLQNLCELNISHNRLKRLPSCIYELINLESLIANDNKIKTLDVSDNGLGALPRLMVLNLANNDIQLVPPQLGNLMTISKLKLTGNPFRQPRHQIIEMGTAEIMKYLRGRIPL</sequence>
<keyword evidence="2" id="KW-0677">Repeat</keyword>